<dbReference type="Pfam" id="PF03151">
    <property type="entry name" value="TPT"/>
    <property type="match status" value="1"/>
</dbReference>
<feature type="domain" description="Sugar phosphate transporter" evidence="6">
    <location>
        <begin position="31"/>
        <end position="315"/>
    </location>
</feature>
<feature type="transmembrane region" description="Helical" evidence="5">
    <location>
        <begin position="95"/>
        <end position="121"/>
    </location>
</feature>
<accession>A0AA36HK47</accession>
<dbReference type="Proteomes" id="UP001178507">
    <property type="component" value="Unassembled WGS sequence"/>
</dbReference>
<dbReference type="GO" id="GO:0016020">
    <property type="term" value="C:membrane"/>
    <property type="evidence" value="ECO:0007669"/>
    <property type="project" value="UniProtKB-SubCell"/>
</dbReference>
<evidence type="ECO:0000256" key="5">
    <source>
        <dbReference type="SAM" id="Phobius"/>
    </source>
</evidence>
<evidence type="ECO:0000313" key="8">
    <source>
        <dbReference type="Proteomes" id="UP001178507"/>
    </source>
</evidence>
<name>A0AA36HK47_9DINO</name>
<keyword evidence="8" id="KW-1185">Reference proteome</keyword>
<dbReference type="AlphaFoldDB" id="A0AA36HK47"/>
<reference evidence="7" key="1">
    <citation type="submission" date="2023-08" db="EMBL/GenBank/DDBJ databases">
        <authorList>
            <person name="Chen Y."/>
            <person name="Shah S."/>
            <person name="Dougan E. K."/>
            <person name="Thang M."/>
            <person name="Chan C."/>
        </authorList>
    </citation>
    <scope>NUCLEOTIDE SEQUENCE</scope>
</reference>
<comment type="subcellular location">
    <subcellularLocation>
        <location evidence="1">Membrane</location>
        <topology evidence="1">Multi-pass membrane protein</topology>
    </subcellularLocation>
</comment>
<evidence type="ECO:0000256" key="3">
    <source>
        <dbReference type="ARBA" id="ARBA00022989"/>
    </source>
</evidence>
<keyword evidence="3 5" id="KW-1133">Transmembrane helix</keyword>
<evidence type="ECO:0000256" key="4">
    <source>
        <dbReference type="ARBA" id="ARBA00023136"/>
    </source>
</evidence>
<dbReference type="InterPro" id="IPR004853">
    <property type="entry name" value="Sugar_P_trans_dom"/>
</dbReference>
<proteinExistence type="predicted"/>
<dbReference type="EMBL" id="CAUJNA010000026">
    <property type="protein sequence ID" value="CAJ1370553.1"/>
    <property type="molecule type" value="Genomic_DNA"/>
</dbReference>
<keyword evidence="4 5" id="KW-0472">Membrane</keyword>
<keyword evidence="2 5" id="KW-0812">Transmembrane</keyword>
<comment type="caution">
    <text evidence="7">The sequence shown here is derived from an EMBL/GenBank/DDBJ whole genome shotgun (WGS) entry which is preliminary data.</text>
</comment>
<feature type="transmembrane region" description="Helical" evidence="5">
    <location>
        <begin position="205"/>
        <end position="229"/>
    </location>
</feature>
<feature type="transmembrane region" description="Helical" evidence="5">
    <location>
        <begin position="241"/>
        <end position="262"/>
    </location>
</feature>
<protein>
    <recommendedName>
        <fullName evidence="6">Sugar phosphate transporter domain-containing protein</fullName>
    </recommendedName>
</protein>
<feature type="transmembrane region" description="Helical" evidence="5">
    <location>
        <begin position="173"/>
        <end position="193"/>
    </location>
</feature>
<gene>
    <name evidence="7" type="ORF">EVOR1521_LOCUS1106</name>
</gene>
<dbReference type="InterPro" id="IPR050186">
    <property type="entry name" value="TPT_transporter"/>
</dbReference>
<evidence type="ECO:0000313" key="7">
    <source>
        <dbReference type="EMBL" id="CAJ1370553.1"/>
    </source>
</evidence>
<feature type="transmembrane region" description="Helical" evidence="5">
    <location>
        <begin position="54"/>
        <end position="75"/>
    </location>
</feature>
<sequence>MAVVVGLSSSEAKANSDEDRSLMSALPEAVPWMILSMSLSIFNKWIFLSSGGDFPFPMTLSCCHMGATTVSLHLLRLWRPQLFPHWKLNWELARIALLVGSLLAVSVVLSNSAAVLLSVAFVNMLKGGNPVVALFLSLVLGLALSKATQLLWPVLIIMTGAIATIHGELYLSHLGLALLVTAILVEQFRLIVFKSMMSGGHSLDPLSALALFAPVALCGTLPCAAYEWRHSAAASDASRSGAVQVAALALNAMVAVSLNIAYSRLLKVASPVTFTVFGTFKDVTTAGLSLLVVGGVVTPQQLCGYGVTLIGMVYYDRIKQSQ</sequence>
<evidence type="ECO:0000256" key="2">
    <source>
        <dbReference type="ARBA" id="ARBA00022692"/>
    </source>
</evidence>
<organism evidence="7 8">
    <name type="scientific">Effrenium voratum</name>
    <dbReference type="NCBI Taxonomy" id="2562239"/>
    <lineage>
        <taxon>Eukaryota</taxon>
        <taxon>Sar</taxon>
        <taxon>Alveolata</taxon>
        <taxon>Dinophyceae</taxon>
        <taxon>Suessiales</taxon>
        <taxon>Symbiodiniaceae</taxon>
        <taxon>Effrenium</taxon>
    </lineage>
</organism>
<evidence type="ECO:0000256" key="1">
    <source>
        <dbReference type="ARBA" id="ARBA00004141"/>
    </source>
</evidence>
<evidence type="ECO:0000259" key="6">
    <source>
        <dbReference type="Pfam" id="PF03151"/>
    </source>
</evidence>
<dbReference type="PANTHER" id="PTHR11132">
    <property type="entry name" value="SOLUTE CARRIER FAMILY 35"/>
    <property type="match status" value="1"/>
</dbReference>